<feature type="chain" id="PRO_5046082356" description="Lipoprotein" evidence="1">
    <location>
        <begin position="29"/>
        <end position="185"/>
    </location>
</feature>
<evidence type="ECO:0000313" key="3">
    <source>
        <dbReference type="Proteomes" id="UP001469089"/>
    </source>
</evidence>
<evidence type="ECO:0000313" key="2">
    <source>
        <dbReference type="EMBL" id="MEQ5842181.1"/>
    </source>
</evidence>
<accession>A0ABV1LT77</accession>
<name>A0ABV1LT77_9BURK</name>
<protein>
    <recommendedName>
        <fullName evidence="4">Lipoprotein</fullName>
    </recommendedName>
</protein>
<feature type="signal peptide" evidence="1">
    <location>
        <begin position="1"/>
        <end position="28"/>
    </location>
</feature>
<organism evidence="2 3">
    <name type="scientific">Paraburkholderia acidicola</name>
    <dbReference type="NCBI Taxonomy" id="1912599"/>
    <lineage>
        <taxon>Bacteria</taxon>
        <taxon>Pseudomonadati</taxon>
        <taxon>Pseudomonadota</taxon>
        <taxon>Betaproteobacteria</taxon>
        <taxon>Burkholderiales</taxon>
        <taxon>Burkholderiaceae</taxon>
        <taxon>Paraburkholderia</taxon>
    </lineage>
</organism>
<gene>
    <name evidence="2" type="ORF">N0A02_22315</name>
</gene>
<keyword evidence="3" id="KW-1185">Reference proteome</keyword>
<sequence length="185" mass="20302">MKLFCSTPCRILCAVSMLSLLPACSLFGFWHHRSHAVPVTGSLHIAPEQDFVYLPAQTTHQSPHRIENTAVSGILLKQEVRAAVRDAVAAQLQLAGFDTTGQSKVLSGQIEKCSVDDEQSPARWTLRIRYIVTDTQTGRVVFSSVKTVRHEAPKFTSNPIALEDTVRESVNALIDDSAFAQALTN</sequence>
<evidence type="ECO:0000256" key="1">
    <source>
        <dbReference type="SAM" id="SignalP"/>
    </source>
</evidence>
<dbReference type="EMBL" id="JAOALG010000002">
    <property type="protein sequence ID" value="MEQ5842181.1"/>
    <property type="molecule type" value="Genomic_DNA"/>
</dbReference>
<dbReference type="Proteomes" id="UP001469089">
    <property type="component" value="Unassembled WGS sequence"/>
</dbReference>
<reference evidence="2 3" key="1">
    <citation type="journal article" date="2024" name="Chem. Sci.">
        <title>Discovery of a lagriamide polyketide by integrated genome mining, isotopic labeling, and untargeted metabolomics.</title>
        <authorList>
            <person name="Fergusson C.H."/>
            <person name="Saulog J."/>
            <person name="Paulo B.S."/>
            <person name="Wilson D.M."/>
            <person name="Liu D.Y."/>
            <person name="Morehouse N.J."/>
            <person name="Waterworth S."/>
            <person name="Barkei J."/>
            <person name="Gray C.A."/>
            <person name="Kwan J.C."/>
            <person name="Eustaquio A.S."/>
            <person name="Linington R.G."/>
        </authorList>
    </citation>
    <scope>NUCLEOTIDE SEQUENCE [LARGE SCALE GENOMIC DNA]</scope>
    <source>
        <strain evidence="2 3">RL17-338-BIF-B</strain>
    </source>
</reference>
<proteinExistence type="predicted"/>
<keyword evidence="1" id="KW-0732">Signal</keyword>
<evidence type="ECO:0008006" key="4">
    <source>
        <dbReference type="Google" id="ProtNLM"/>
    </source>
</evidence>
<dbReference type="RefSeq" id="WP_349544094.1">
    <property type="nucleotide sequence ID" value="NZ_JAOALG010000002.1"/>
</dbReference>
<comment type="caution">
    <text evidence="2">The sequence shown here is derived from an EMBL/GenBank/DDBJ whole genome shotgun (WGS) entry which is preliminary data.</text>
</comment>